<feature type="domain" description="NADH:quinone oxidoreductase/Mrp antiporter transmembrane" evidence="18">
    <location>
        <begin position="142"/>
        <end position="436"/>
    </location>
</feature>
<organism evidence="21">
    <name type="scientific">Selaginella remotifolia</name>
    <name type="common">Spikemoss</name>
    <dbReference type="NCBI Taxonomy" id="137170"/>
    <lineage>
        <taxon>Eukaryota</taxon>
        <taxon>Viridiplantae</taxon>
        <taxon>Streptophyta</taxon>
        <taxon>Embryophyta</taxon>
        <taxon>Tracheophyta</taxon>
        <taxon>Lycopodiopsida</taxon>
        <taxon>Selaginellales</taxon>
        <taxon>Selaginellaceae</taxon>
        <taxon>Selaginella</taxon>
    </lineage>
</organism>
<evidence type="ECO:0000256" key="6">
    <source>
        <dbReference type="ARBA" id="ARBA00022692"/>
    </source>
</evidence>
<evidence type="ECO:0000313" key="21">
    <source>
        <dbReference type="EMBL" id="QBL76305.1"/>
    </source>
</evidence>
<evidence type="ECO:0000256" key="2">
    <source>
        <dbReference type="ARBA" id="ARBA00004454"/>
    </source>
</evidence>
<dbReference type="GeneID" id="39721581"/>
<keyword evidence="12 17" id="KW-0520">NAD</keyword>
<dbReference type="InterPro" id="IPR001750">
    <property type="entry name" value="ND/Mrp_TM"/>
</dbReference>
<evidence type="ECO:0000256" key="8">
    <source>
        <dbReference type="ARBA" id="ARBA00022857"/>
    </source>
</evidence>
<dbReference type="Pfam" id="PF00361">
    <property type="entry name" value="Proton_antipo_M"/>
    <property type="match status" value="1"/>
</dbReference>
<dbReference type="InterPro" id="IPR001516">
    <property type="entry name" value="Proton_antipo_N"/>
</dbReference>
<evidence type="ECO:0000256" key="5">
    <source>
        <dbReference type="ARBA" id="ARBA00018648"/>
    </source>
</evidence>
<dbReference type="Pfam" id="PF00662">
    <property type="entry name" value="Proton_antipo_N"/>
    <property type="match status" value="1"/>
</dbReference>
<dbReference type="PRINTS" id="PR01435">
    <property type="entry name" value="NPOXDRDTASE5"/>
</dbReference>
<keyword evidence="17 21" id="KW-0150">Chloroplast</keyword>
<dbReference type="EC" id="7.1.1.-" evidence="17"/>
<evidence type="ECO:0000256" key="3">
    <source>
        <dbReference type="ARBA" id="ARBA00008200"/>
    </source>
</evidence>
<dbReference type="PANTHER" id="PTHR42829">
    <property type="entry name" value="NADH-UBIQUINONE OXIDOREDUCTASE CHAIN 5"/>
    <property type="match status" value="1"/>
</dbReference>
<feature type="domain" description="NADH:ubiquinone/plastoquinone oxidoreductase chloroplast chain 5 C-terminal" evidence="20">
    <location>
        <begin position="529"/>
        <end position="674"/>
    </location>
</feature>
<dbReference type="GO" id="GO:0008137">
    <property type="term" value="F:NADH dehydrogenase (ubiquinone) activity"/>
    <property type="evidence" value="ECO:0007669"/>
    <property type="project" value="InterPro"/>
</dbReference>
<keyword evidence="9 17" id="KW-0618">Plastoquinone</keyword>
<keyword evidence="11" id="KW-1133">Transmembrane helix</keyword>
<protein>
    <recommendedName>
        <fullName evidence="5 17">NAD(P)H-quinone oxidoreductase subunit 5, chloroplastic</fullName>
        <ecNumber evidence="17">7.1.1.-</ecNumber>
    </recommendedName>
    <alternativeName>
        <fullName evidence="17">NADH-plastoquinone oxidoreductase subunit 5</fullName>
    </alternativeName>
</protein>
<evidence type="ECO:0000256" key="1">
    <source>
        <dbReference type="ARBA" id="ARBA00004059"/>
    </source>
</evidence>
<proteinExistence type="inferred from homology"/>
<dbReference type="InterPro" id="IPR002128">
    <property type="entry name" value="NADH_UbQ_OxRdtase_chlpt_su5_C"/>
</dbReference>
<evidence type="ECO:0000256" key="15">
    <source>
        <dbReference type="ARBA" id="ARBA00047726"/>
    </source>
</evidence>
<comment type="similarity">
    <text evidence="3 17">Belongs to the complex I subunit 5 family.</text>
</comment>
<sequence>MILIYQYAWMVPSLPLASPTTAGLGLPILPAATRTLRRAYASISTFPSGLATLISIHIAWRQIAGDPIHRCLWSRVVYNDNVALEMGYSTDPLTSIMPVLITTVGVMVMIHSGSHMSHDRGYLRFFAHPSPSNALMPGLVPSPNLIQIHVFRELVGMCPYPSIGSRFTRASAATACQKAFVTNRAGDFGSSPGVSGPHRTTGSSESEELSVRCKELFADHGVSPFPAISRAAPLLTGPVAKSAQFPLHTWLPDATEGPTPISAPIHAATTVVAGISSVARMFPPPEAPPPMMSLTSWVGGVTAPLGATIAPAHRDFKRVLAYSTMSQLGYTMLALGAGSHRAAMSHAITHAHSKALVLLGPGSVTHPVEPVVGHRPDWSQNMAFTGGIRKRMPIAGTAFPSGTPPPCGIPPFACFRSKEEILDDSWSYPPVLGRMARFTAGSTGSYTPRMYLLTFEGNYRANLSGPVPPASTWEEIQNRVASPEGQVGGRPDPYSVGLLAEHSVDPFGHFVDTAGEADTVSSLALKYDPISRPKESGDPMLPPLVVSAIPTLASGFIGVPRPVAGLGFDLLSDWLDPLRGQPMMTVIMTSGGWPDLPGTITPVAIALSGTLIAYKPYGPGRPRVRLPHEVAPEVAEISGYFPSKLYGWSYYRGYVDRYYAPVPSSGVRVLAETALTSDNQIIDGPVNGAGVLGPPGGEGLRYGEGGRISHYSYGSVLATPVLSATVMGYNQGSPAW</sequence>
<keyword evidence="7 17" id="KW-0874">Quinone</keyword>
<evidence type="ECO:0000259" key="19">
    <source>
        <dbReference type="Pfam" id="PF00662"/>
    </source>
</evidence>
<accession>A0A482CH32</accession>
<evidence type="ECO:0000256" key="7">
    <source>
        <dbReference type="ARBA" id="ARBA00022719"/>
    </source>
</evidence>
<evidence type="ECO:0000256" key="16">
    <source>
        <dbReference type="ARBA" id="ARBA00048026"/>
    </source>
</evidence>
<dbReference type="PANTHER" id="PTHR42829:SF2">
    <property type="entry name" value="NADH-UBIQUINONE OXIDOREDUCTASE CHAIN 5"/>
    <property type="match status" value="1"/>
</dbReference>
<evidence type="ECO:0000259" key="18">
    <source>
        <dbReference type="Pfam" id="PF00361"/>
    </source>
</evidence>
<dbReference type="GO" id="GO:0003954">
    <property type="term" value="F:NADH dehydrogenase activity"/>
    <property type="evidence" value="ECO:0007669"/>
    <property type="project" value="TreeGrafter"/>
</dbReference>
<dbReference type="GO" id="GO:0042773">
    <property type="term" value="P:ATP synthesis coupled electron transport"/>
    <property type="evidence" value="ECO:0007669"/>
    <property type="project" value="InterPro"/>
</dbReference>
<evidence type="ECO:0000256" key="12">
    <source>
        <dbReference type="ARBA" id="ARBA00023027"/>
    </source>
</evidence>
<dbReference type="AlphaFoldDB" id="A0A482CH32"/>
<name>A0A482CH32_SELRE</name>
<dbReference type="GO" id="GO:0048038">
    <property type="term" value="F:quinone binding"/>
    <property type="evidence" value="ECO:0007669"/>
    <property type="project" value="UniProtKB-KW"/>
</dbReference>
<evidence type="ECO:0000256" key="9">
    <source>
        <dbReference type="ARBA" id="ARBA00022957"/>
    </source>
</evidence>
<dbReference type="InterPro" id="IPR003945">
    <property type="entry name" value="NU5C-like"/>
</dbReference>
<dbReference type="GO" id="GO:0015990">
    <property type="term" value="P:electron transport coupled proton transport"/>
    <property type="evidence" value="ECO:0007669"/>
    <property type="project" value="TreeGrafter"/>
</dbReference>
<reference evidence="21" key="2">
    <citation type="journal article" date="2019" name="J. ISSAAS">
        <title>The Unique Evolutionary Trajectory 1 and Dynamic Conformations of DR and IR/DR-coexisting Plastomes of the Early Vascular Plant Selaginellaceae (Lycophyte).</title>
        <authorList>
            <person name="Zhang H.-R."/>
            <person name="Xiang Q.-P."/>
            <person name="Zhang X.-C."/>
        </authorList>
    </citation>
    <scope>NUCLEOTIDE SEQUENCE</scope>
</reference>
<evidence type="ECO:0000259" key="20">
    <source>
        <dbReference type="Pfam" id="PF01010"/>
    </source>
</evidence>
<dbReference type="RefSeq" id="YP_009589722.1">
    <property type="nucleotide sequence ID" value="NC_041644.1"/>
</dbReference>
<comment type="subcellular location">
    <subcellularLocation>
        <location evidence="2 17">Plastid</location>
        <location evidence="2 17">Chloroplast thylakoid membrane</location>
        <topology evidence="2 17">Multi-pass membrane protein</topology>
    </subcellularLocation>
</comment>
<dbReference type="PRINTS" id="PR01434">
    <property type="entry name" value="NADHDHGNASE5"/>
</dbReference>
<keyword evidence="13 17" id="KW-0793">Thylakoid</keyword>
<evidence type="ECO:0000256" key="14">
    <source>
        <dbReference type="ARBA" id="ARBA00023136"/>
    </source>
</evidence>
<feature type="domain" description="NADH-Ubiquinone oxidoreductase (complex I) chain 5 N-terminal" evidence="19">
    <location>
        <begin position="81"/>
        <end position="126"/>
    </location>
</feature>
<keyword evidence="14" id="KW-0472">Membrane</keyword>
<evidence type="ECO:0000256" key="13">
    <source>
        <dbReference type="ARBA" id="ARBA00023078"/>
    </source>
</evidence>
<evidence type="ECO:0000256" key="4">
    <source>
        <dbReference type="ARBA" id="ARBA00011199"/>
    </source>
</evidence>
<comment type="subunit">
    <text evidence="4 17">NDH is composed of at least 16 different subunits, 5 of which are encoded in the nucleus.</text>
</comment>
<dbReference type="GO" id="GO:0009535">
    <property type="term" value="C:chloroplast thylakoid membrane"/>
    <property type="evidence" value="ECO:0007669"/>
    <property type="project" value="UniProtKB-SubCell"/>
</dbReference>
<dbReference type="EMBL" id="MH598535">
    <property type="protein sequence ID" value="QBL76305.1"/>
    <property type="molecule type" value="Genomic_DNA"/>
</dbReference>
<keyword evidence="8 17" id="KW-0521">NADP</keyword>
<geneLocation type="chloroplast" evidence="21"/>
<comment type="function">
    <text evidence="1 17">NDH shuttles electrons from NAD(P)H:plastoquinone, via FMN and iron-sulfur (Fe-S) centers, to quinones in the photosynthetic chain and possibly in a chloroplast respiratory chain. The immediate electron acceptor for the enzyme in this species is believed to be plastoquinone. Couples the redox reaction to proton translocation, and thus conserves the redox energy in a proton gradient.</text>
</comment>
<keyword evidence="10" id="KW-1278">Translocase</keyword>
<keyword evidence="17" id="KW-0813">Transport</keyword>
<comment type="catalytic activity">
    <reaction evidence="16 17">
        <text>a plastoquinone + NADH + (n+1) H(+)(in) = a plastoquinol + NAD(+) + n H(+)(out)</text>
        <dbReference type="Rhea" id="RHEA:42608"/>
        <dbReference type="Rhea" id="RHEA-COMP:9561"/>
        <dbReference type="Rhea" id="RHEA-COMP:9562"/>
        <dbReference type="ChEBI" id="CHEBI:15378"/>
        <dbReference type="ChEBI" id="CHEBI:17757"/>
        <dbReference type="ChEBI" id="CHEBI:57540"/>
        <dbReference type="ChEBI" id="CHEBI:57945"/>
        <dbReference type="ChEBI" id="CHEBI:62192"/>
    </reaction>
</comment>
<reference evidence="21" key="1">
    <citation type="submission" date="2018-07" db="EMBL/GenBank/DDBJ databases">
        <authorList>
            <person name="Zhang H."/>
            <person name="Zhang X."/>
        </authorList>
    </citation>
    <scope>NUCLEOTIDE SEQUENCE</scope>
</reference>
<evidence type="ECO:0000256" key="11">
    <source>
        <dbReference type="ARBA" id="ARBA00022989"/>
    </source>
</evidence>
<keyword evidence="6" id="KW-0812">Transmembrane</keyword>
<gene>
    <name evidence="17 21" type="primary">ndhF</name>
</gene>
<evidence type="ECO:0000256" key="17">
    <source>
        <dbReference type="RuleBase" id="RU364062"/>
    </source>
</evidence>
<keyword evidence="17 21" id="KW-0934">Plastid</keyword>
<comment type="catalytic activity">
    <reaction evidence="15 17">
        <text>a plastoquinone + NADPH + (n+1) H(+)(in) = a plastoquinol + NADP(+) + n H(+)(out)</text>
        <dbReference type="Rhea" id="RHEA:42612"/>
        <dbReference type="Rhea" id="RHEA-COMP:9561"/>
        <dbReference type="Rhea" id="RHEA-COMP:9562"/>
        <dbReference type="ChEBI" id="CHEBI:15378"/>
        <dbReference type="ChEBI" id="CHEBI:17757"/>
        <dbReference type="ChEBI" id="CHEBI:57783"/>
        <dbReference type="ChEBI" id="CHEBI:58349"/>
        <dbReference type="ChEBI" id="CHEBI:62192"/>
    </reaction>
</comment>
<evidence type="ECO:0000256" key="10">
    <source>
        <dbReference type="ARBA" id="ARBA00022967"/>
    </source>
</evidence>
<dbReference type="Pfam" id="PF01010">
    <property type="entry name" value="Proton_antipo_C"/>
    <property type="match status" value="1"/>
</dbReference>